<evidence type="ECO:0000259" key="8">
    <source>
        <dbReference type="Pfam" id="PF06271"/>
    </source>
</evidence>
<evidence type="ECO:0000256" key="3">
    <source>
        <dbReference type="ARBA" id="ARBA00022692"/>
    </source>
</evidence>
<dbReference type="PANTHER" id="PTHR36115:SF4">
    <property type="entry name" value="MEMBRANE PROTEIN"/>
    <property type="match status" value="1"/>
</dbReference>
<evidence type="ECO:0000256" key="6">
    <source>
        <dbReference type="SAM" id="MobiDB-lite"/>
    </source>
</evidence>
<reference evidence="9 10" key="1">
    <citation type="submission" date="2017-08" db="EMBL/GenBank/DDBJ databases">
        <title>Infants hospitalized years apart are colonized by the same room-sourced microbial strains.</title>
        <authorList>
            <person name="Brooks B."/>
            <person name="Olm M.R."/>
            <person name="Firek B.A."/>
            <person name="Baker R."/>
            <person name="Thomas B.C."/>
            <person name="Morowitz M.J."/>
            <person name="Banfield J.F."/>
        </authorList>
    </citation>
    <scope>NUCLEOTIDE SEQUENCE [LARGE SCALE GENOMIC DNA]</scope>
    <source>
        <strain evidence="9">S2_005_003_R2_42</strain>
    </source>
</reference>
<evidence type="ECO:0000256" key="7">
    <source>
        <dbReference type="SAM" id="Phobius"/>
    </source>
</evidence>
<keyword evidence="4 7" id="KW-1133">Transmembrane helix</keyword>
<name>A0A2W5K256_9GAMM</name>
<dbReference type="PANTHER" id="PTHR36115">
    <property type="entry name" value="PROLINE-RICH ANTIGEN HOMOLOG-RELATED"/>
    <property type="match status" value="1"/>
</dbReference>
<dbReference type="AlphaFoldDB" id="A0A2W5K256"/>
<dbReference type="InterPro" id="IPR051791">
    <property type="entry name" value="Pra-immunoreactive"/>
</dbReference>
<dbReference type="InterPro" id="IPR010432">
    <property type="entry name" value="RDD"/>
</dbReference>
<feature type="transmembrane region" description="Helical" evidence="7">
    <location>
        <begin position="150"/>
        <end position="168"/>
    </location>
</feature>
<protein>
    <submittedName>
        <fullName evidence="9">RDD family protein</fullName>
    </submittedName>
</protein>
<dbReference type="Proteomes" id="UP000249046">
    <property type="component" value="Unassembled WGS sequence"/>
</dbReference>
<evidence type="ECO:0000256" key="2">
    <source>
        <dbReference type="ARBA" id="ARBA00022475"/>
    </source>
</evidence>
<comment type="caution">
    <text evidence="9">The sequence shown here is derived from an EMBL/GenBank/DDBJ whole genome shotgun (WGS) entry which is preliminary data.</text>
</comment>
<dbReference type="GO" id="GO:0005886">
    <property type="term" value="C:plasma membrane"/>
    <property type="evidence" value="ECO:0007669"/>
    <property type="project" value="UniProtKB-SubCell"/>
</dbReference>
<evidence type="ECO:0000256" key="5">
    <source>
        <dbReference type="ARBA" id="ARBA00023136"/>
    </source>
</evidence>
<evidence type="ECO:0000313" key="9">
    <source>
        <dbReference type="EMBL" id="PZQ11176.1"/>
    </source>
</evidence>
<keyword evidence="3 7" id="KW-0812">Transmembrane</keyword>
<keyword evidence="5 7" id="KW-0472">Membrane</keyword>
<organism evidence="9 10">
    <name type="scientific">Rhodanobacter denitrificans</name>
    <dbReference type="NCBI Taxonomy" id="666685"/>
    <lineage>
        <taxon>Bacteria</taxon>
        <taxon>Pseudomonadati</taxon>
        <taxon>Pseudomonadota</taxon>
        <taxon>Gammaproteobacteria</taxon>
        <taxon>Lysobacterales</taxon>
        <taxon>Rhodanobacteraceae</taxon>
        <taxon>Rhodanobacter</taxon>
    </lineage>
</organism>
<feature type="region of interest" description="Disordered" evidence="6">
    <location>
        <begin position="1"/>
        <end position="22"/>
    </location>
</feature>
<keyword evidence="2" id="KW-1003">Cell membrane</keyword>
<feature type="transmembrane region" description="Helical" evidence="7">
    <location>
        <begin position="76"/>
        <end position="100"/>
    </location>
</feature>
<accession>A0A2W5K256</accession>
<gene>
    <name evidence="9" type="ORF">DI564_14820</name>
</gene>
<comment type="subcellular location">
    <subcellularLocation>
        <location evidence="1">Cell membrane</location>
        <topology evidence="1">Multi-pass membrane protein</topology>
    </subcellularLocation>
</comment>
<dbReference type="EMBL" id="QFPO01000017">
    <property type="protein sequence ID" value="PZQ11176.1"/>
    <property type="molecule type" value="Genomic_DNA"/>
</dbReference>
<sequence length="334" mass="36382">MSVRAPYARPARWPGFDRGEPMDATQTADTGLLEIAGFWRRIVALAIDATALGLVGMVLGALFFDPLARMGACARLIGFAIALTYFGIGNSRISGGQTLGKRLLRLRAVDADGRSLPLPRSLVRSIVLVSPFFLNGLWLDPRNVPTVVTYLLALIVFGGLSAIVYLYLFNRRTRQSLHDLAVGSYVVRADAAEQAVAFSRLWSGHLVAIAMLAVAALIAPALLEHVAARQGWSELTAMQRTLSDRPHVMHAQVMRGWTLSAGKETRYLQSVLRLDAPSVEDAAFAKEVARQMVEAASKPLAEDTIMVTLVYGYDIGIASVWTKHSYMFKPGGLQ</sequence>
<evidence type="ECO:0000256" key="4">
    <source>
        <dbReference type="ARBA" id="ARBA00022989"/>
    </source>
</evidence>
<feature type="transmembrane region" description="Helical" evidence="7">
    <location>
        <begin position="42"/>
        <end position="64"/>
    </location>
</feature>
<feature type="transmembrane region" description="Helical" evidence="7">
    <location>
        <begin position="206"/>
        <end position="223"/>
    </location>
</feature>
<dbReference type="Pfam" id="PF06271">
    <property type="entry name" value="RDD"/>
    <property type="match status" value="1"/>
</dbReference>
<evidence type="ECO:0000256" key="1">
    <source>
        <dbReference type="ARBA" id="ARBA00004651"/>
    </source>
</evidence>
<feature type="domain" description="RDD" evidence="8">
    <location>
        <begin position="36"/>
        <end position="182"/>
    </location>
</feature>
<proteinExistence type="predicted"/>
<evidence type="ECO:0000313" key="10">
    <source>
        <dbReference type="Proteomes" id="UP000249046"/>
    </source>
</evidence>